<dbReference type="EMBL" id="FNXT01000864">
    <property type="protein sequence ID" value="SZX68507.1"/>
    <property type="molecule type" value="Genomic_DNA"/>
</dbReference>
<dbReference type="PANTHER" id="PTHR11742">
    <property type="entry name" value="MANNOSYL-OLIGOSACCHARIDE ALPHA-1,2-MANNOSIDASE-RELATED"/>
    <property type="match status" value="1"/>
</dbReference>
<keyword evidence="4" id="KW-0479">Metal-binding</keyword>
<dbReference type="PANTHER" id="PTHR11742:SF55">
    <property type="entry name" value="ENDOPLASMIC RETICULUM MANNOSYL-OLIGOSACCHARIDE 1,2-ALPHA-MANNOSIDASE"/>
    <property type="match status" value="1"/>
</dbReference>
<dbReference type="InterPro" id="IPR001382">
    <property type="entry name" value="Glyco_hydro_47"/>
</dbReference>
<comment type="catalytic activity">
    <reaction evidence="8">
        <text>N(4)-(alpha-D-Man-(1-&gt;2)-alpha-D-Man-(1-&gt;2)-alpha-D-Man-(1-&gt;3)-[alpha-D-Man-(1-&gt;3)-[alpha-D-Man-(1-&gt;2)-alpha-D-Man-(1-&gt;6)]-alpha-D-Man-(1-&gt;6)]-beta-D-Man-(1-&gt;4)-beta-D-GlcNAc-(1-&gt;4)-beta-D-GlcNAc)-L-asparaginyl-[protein] (N-glucan mannose isomer 8A1,2,3B1,3) + 3 H2O = N(4)-(alpha-D-Man-(1-&gt;3)-[alpha-D-Man-(1-&gt;3)-[alpha-D-Man-(1-&gt;6)]-alpha-D-Man-(1-&gt;6)]-beta-D-Man-(1-&gt;4)-beta-D-GlcNAc-(1-&gt;4)-beta-D-GlcNAc)-L-asparaginyl-[protein] (N-glucan mannose isomer 5A1,2) + 3 beta-D-mannose</text>
        <dbReference type="Rhea" id="RHEA:56028"/>
        <dbReference type="Rhea" id="RHEA-COMP:14358"/>
        <dbReference type="Rhea" id="RHEA-COMP:14367"/>
        <dbReference type="ChEBI" id="CHEBI:15377"/>
        <dbReference type="ChEBI" id="CHEBI:28563"/>
        <dbReference type="ChEBI" id="CHEBI:59087"/>
        <dbReference type="ChEBI" id="CHEBI:60628"/>
        <dbReference type="EC" id="3.2.1.113"/>
    </reaction>
</comment>
<evidence type="ECO:0000256" key="6">
    <source>
        <dbReference type="ARBA" id="ARBA00022837"/>
    </source>
</evidence>
<keyword evidence="13" id="KW-1185">Reference proteome</keyword>
<feature type="compositionally biased region" description="Polar residues" evidence="11">
    <location>
        <begin position="15"/>
        <end position="26"/>
    </location>
</feature>
<feature type="region of interest" description="Disordered" evidence="11">
    <location>
        <begin position="14"/>
        <end position="42"/>
    </location>
</feature>
<keyword evidence="10" id="KW-0326">Glycosidase</keyword>
<evidence type="ECO:0000256" key="9">
    <source>
        <dbReference type="ARBA" id="ARBA00048605"/>
    </source>
</evidence>
<dbReference type="InterPro" id="IPR050749">
    <property type="entry name" value="Glycosyl_Hydrolase_47"/>
</dbReference>
<feature type="compositionally biased region" description="Low complexity" evidence="11">
    <location>
        <begin position="32"/>
        <end position="42"/>
    </location>
</feature>
<dbReference type="GO" id="GO:0005783">
    <property type="term" value="C:endoplasmic reticulum"/>
    <property type="evidence" value="ECO:0007669"/>
    <property type="project" value="TreeGrafter"/>
</dbReference>
<sequence length="372" mass="40022">MLLIAGIAARSSSSGTQHLHAQQQEAHSPRLSTTSSSSSSNSIRVVDNGARCSFSGICDGSSSRDCGPDGLGCVTSAKARKRHIEQAIKSSWRAYKHCAWGADQLAPLSCKPQLCPWVPYNSSMTLLGAADLLWLMGDSMRAEYKQARAWINDVITFERDFQADTFTLSMTFLGSLLALHDLTGDGMYLKKAINLADRTMVAYEASSSGWPWRNVNLRTGEVSGNVTNVGEAASATLEFSRLTYITGDKRYKRAAYQLWHLLDHAAEGTWDGLVNTWWDVTNGSWLPGPNGTLDATWGGMGDLAYEYMLIGGVADAVAAAAAAAAAAAPAPAAGPNDTLDATWGGMGDLAYEYMLKTWVLSGGRDKVRQQTM</sequence>
<accession>A0A383VSL8</accession>
<dbReference type="InterPro" id="IPR036026">
    <property type="entry name" value="Seven-hairpin_glycosidases"/>
</dbReference>
<evidence type="ECO:0000256" key="4">
    <source>
        <dbReference type="ARBA" id="ARBA00022723"/>
    </source>
</evidence>
<evidence type="ECO:0000256" key="5">
    <source>
        <dbReference type="ARBA" id="ARBA00022801"/>
    </source>
</evidence>
<proteinExistence type="inferred from homology"/>
<comment type="cofactor">
    <cofactor evidence="1">
        <name>Ca(2+)</name>
        <dbReference type="ChEBI" id="CHEBI:29108"/>
    </cofactor>
</comment>
<evidence type="ECO:0000256" key="11">
    <source>
        <dbReference type="SAM" id="MobiDB-lite"/>
    </source>
</evidence>
<dbReference type="Proteomes" id="UP000256970">
    <property type="component" value="Unassembled WGS sequence"/>
</dbReference>
<comment type="similarity">
    <text evidence="3 10">Belongs to the glycosyl hydrolase 47 family.</text>
</comment>
<evidence type="ECO:0000313" key="13">
    <source>
        <dbReference type="Proteomes" id="UP000256970"/>
    </source>
</evidence>
<reference evidence="12 13" key="1">
    <citation type="submission" date="2016-10" db="EMBL/GenBank/DDBJ databases">
        <authorList>
            <person name="Cai Z."/>
        </authorList>
    </citation>
    <scope>NUCLEOTIDE SEQUENCE [LARGE SCALE GENOMIC DNA]</scope>
</reference>
<name>A0A383VSL8_TETOB</name>
<dbReference type="STRING" id="3088.A0A383VSL8"/>
<evidence type="ECO:0000313" key="12">
    <source>
        <dbReference type="EMBL" id="SZX68507.1"/>
    </source>
</evidence>
<comment type="catalytic activity">
    <reaction evidence="9">
        <text>N(4)-(alpha-D-Man-(1-&gt;2)-alpha-D-Man-(1-&gt;2)-alpha-D-Man-(1-&gt;3)-[alpha-D-Man-(1-&gt;2)-alpha-D-Man-(1-&gt;3)-[alpha-D-Man-(1-&gt;2)-alpha-D-Man-(1-&gt;6)]-alpha-D-Man-(1-&gt;6)]-beta-D-Man-(1-&gt;4)-beta-D-GlcNAc-(1-&gt;4)-beta-D-GlcNAc)-L-asparaginyl-[protein] (N-glucan mannose isomer 9A1,2,3B1,2,3) + 4 H2O = N(4)-(alpha-D-Man-(1-&gt;3)-[alpha-D-Man-(1-&gt;3)-[alpha-D-Man-(1-&gt;6)]-alpha-D-Man-(1-&gt;6)]-beta-D-Man-(1-&gt;4)-beta-D-GlcNAc-(1-&gt;4)-beta-D-GlcNAc)-L-asparaginyl-[protein] (N-glucan mannose isomer 5A1,2) + 4 beta-D-mannose</text>
        <dbReference type="Rhea" id="RHEA:56008"/>
        <dbReference type="Rhea" id="RHEA-COMP:14356"/>
        <dbReference type="Rhea" id="RHEA-COMP:14367"/>
        <dbReference type="ChEBI" id="CHEBI:15377"/>
        <dbReference type="ChEBI" id="CHEBI:28563"/>
        <dbReference type="ChEBI" id="CHEBI:59087"/>
        <dbReference type="ChEBI" id="CHEBI:139493"/>
        <dbReference type="EC" id="3.2.1.113"/>
    </reaction>
</comment>
<keyword evidence="5 10" id="KW-0378">Hydrolase</keyword>
<keyword evidence="6" id="KW-0106">Calcium</keyword>
<dbReference type="InterPro" id="IPR012341">
    <property type="entry name" value="6hp_glycosidase-like_sf"/>
</dbReference>
<dbReference type="PRINTS" id="PR00747">
    <property type="entry name" value="GLYHDRLASE47"/>
</dbReference>
<dbReference type="Pfam" id="PF01532">
    <property type="entry name" value="Glyco_hydro_47"/>
    <property type="match status" value="1"/>
</dbReference>
<dbReference type="Gene3D" id="1.50.10.10">
    <property type="match status" value="1"/>
</dbReference>
<evidence type="ECO:0000256" key="8">
    <source>
        <dbReference type="ARBA" id="ARBA00047669"/>
    </source>
</evidence>
<dbReference type="GO" id="GO:0005975">
    <property type="term" value="P:carbohydrate metabolic process"/>
    <property type="evidence" value="ECO:0007669"/>
    <property type="project" value="InterPro"/>
</dbReference>
<dbReference type="EC" id="3.2.1.-" evidence="10"/>
<evidence type="ECO:0000256" key="3">
    <source>
        <dbReference type="ARBA" id="ARBA00007658"/>
    </source>
</evidence>
<dbReference type="GO" id="GO:0004571">
    <property type="term" value="F:mannosyl-oligosaccharide 1,2-alpha-mannosidase activity"/>
    <property type="evidence" value="ECO:0007669"/>
    <property type="project" value="UniProtKB-EC"/>
</dbReference>
<evidence type="ECO:0000256" key="2">
    <source>
        <dbReference type="ARBA" id="ARBA00004922"/>
    </source>
</evidence>
<evidence type="ECO:0000256" key="7">
    <source>
        <dbReference type="ARBA" id="ARBA00023157"/>
    </source>
</evidence>
<comment type="pathway">
    <text evidence="2">Protein modification; protein glycosylation.</text>
</comment>
<gene>
    <name evidence="12" type="ORF">BQ4739_LOCUS8852</name>
</gene>
<evidence type="ECO:0000256" key="10">
    <source>
        <dbReference type="RuleBase" id="RU361193"/>
    </source>
</evidence>
<protein>
    <recommendedName>
        <fullName evidence="10">alpha-1,2-Mannosidase</fullName>
        <ecNumber evidence="10">3.2.1.-</ecNumber>
    </recommendedName>
</protein>
<dbReference type="SUPFAM" id="SSF48225">
    <property type="entry name" value="Seven-hairpin glycosidases"/>
    <property type="match status" value="1"/>
</dbReference>
<evidence type="ECO:0000256" key="1">
    <source>
        <dbReference type="ARBA" id="ARBA00001913"/>
    </source>
</evidence>
<keyword evidence="7" id="KW-1015">Disulfide bond</keyword>
<organism evidence="12 13">
    <name type="scientific">Tetradesmus obliquus</name>
    <name type="common">Green alga</name>
    <name type="synonym">Acutodesmus obliquus</name>
    <dbReference type="NCBI Taxonomy" id="3088"/>
    <lineage>
        <taxon>Eukaryota</taxon>
        <taxon>Viridiplantae</taxon>
        <taxon>Chlorophyta</taxon>
        <taxon>core chlorophytes</taxon>
        <taxon>Chlorophyceae</taxon>
        <taxon>CS clade</taxon>
        <taxon>Sphaeropleales</taxon>
        <taxon>Scenedesmaceae</taxon>
        <taxon>Tetradesmus</taxon>
    </lineage>
</organism>
<dbReference type="GO" id="GO:0016020">
    <property type="term" value="C:membrane"/>
    <property type="evidence" value="ECO:0007669"/>
    <property type="project" value="InterPro"/>
</dbReference>
<dbReference type="GO" id="GO:0005509">
    <property type="term" value="F:calcium ion binding"/>
    <property type="evidence" value="ECO:0007669"/>
    <property type="project" value="InterPro"/>
</dbReference>
<dbReference type="AlphaFoldDB" id="A0A383VSL8"/>